<name>A0ABX8B4T6_9BACT</name>
<gene>
    <name evidence="2" type="ORF">J8C06_06320</name>
</gene>
<organism evidence="2 3">
    <name type="scientific">Chloracidobacterium validum</name>
    <dbReference type="NCBI Taxonomy" id="2821543"/>
    <lineage>
        <taxon>Bacteria</taxon>
        <taxon>Pseudomonadati</taxon>
        <taxon>Acidobacteriota</taxon>
        <taxon>Terriglobia</taxon>
        <taxon>Terriglobales</taxon>
        <taxon>Acidobacteriaceae</taxon>
        <taxon>Chloracidobacterium</taxon>
    </lineage>
</organism>
<protein>
    <submittedName>
        <fullName evidence="2">Uncharacterized protein</fullName>
    </submittedName>
</protein>
<reference evidence="2 3" key="1">
    <citation type="submission" date="2021-03" db="EMBL/GenBank/DDBJ databases">
        <title>Genomic and phenotypic characterization of Chloracidobacterium isolates provides evidence for multiple species.</title>
        <authorList>
            <person name="Saini M.K."/>
            <person name="Costas A.M.G."/>
            <person name="Tank M."/>
            <person name="Bryant D.A."/>
        </authorList>
    </citation>
    <scope>NUCLEOTIDE SEQUENCE [LARGE SCALE GENOMIC DNA]</scope>
    <source>
        <strain evidence="2 3">BV2-C</strain>
    </source>
</reference>
<dbReference type="RefSeq" id="WP_211427880.1">
    <property type="nucleotide sequence ID" value="NZ_CP072648.1"/>
</dbReference>
<keyword evidence="3" id="KW-1185">Reference proteome</keyword>
<proteinExistence type="predicted"/>
<sequence length="153" mass="17062">MPALVAVIGWFVAHHFSARRDLGNRRREQVTKYLLEAYRRLEKGSNPRDPRETWNDIESAIADIQLLLGSPEQVRLAVSFTQEMSKNNYASTSALLLLLRESLLKELELPEIEVSITHLRFNAVSPEKHIQQLADVSSGSAPTSNTGSVGPPT</sequence>
<accession>A0ABX8B4T6</accession>
<dbReference type="Proteomes" id="UP000676506">
    <property type="component" value="Chromosome 1"/>
</dbReference>
<evidence type="ECO:0000256" key="1">
    <source>
        <dbReference type="SAM" id="MobiDB-lite"/>
    </source>
</evidence>
<feature type="region of interest" description="Disordered" evidence="1">
    <location>
        <begin position="134"/>
        <end position="153"/>
    </location>
</feature>
<dbReference type="EMBL" id="CP072648">
    <property type="protein sequence ID" value="QUW01989.1"/>
    <property type="molecule type" value="Genomic_DNA"/>
</dbReference>
<evidence type="ECO:0000313" key="3">
    <source>
        <dbReference type="Proteomes" id="UP000676506"/>
    </source>
</evidence>
<evidence type="ECO:0000313" key="2">
    <source>
        <dbReference type="EMBL" id="QUW01989.1"/>
    </source>
</evidence>